<evidence type="ECO:0000313" key="1">
    <source>
        <dbReference type="EMBL" id="MDR9900238.1"/>
    </source>
</evidence>
<sequence length="72" mass="8818">MMRIHEVLLEVSRYNRRNRDNRPSWLPENWDVCLDEDELRVFYEYALDLWQNGVDLADPYVQQVIEGNYQNN</sequence>
<name>A0AAP5IHF8_9CYAN</name>
<proteinExistence type="predicted"/>
<keyword evidence="2" id="KW-1185">Reference proteome</keyword>
<organism evidence="1 2">
    <name type="scientific">Aetokthonos hydrillicola Thurmond2011</name>
    <dbReference type="NCBI Taxonomy" id="2712845"/>
    <lineage>
        <taxon>Bacteria</taxon>
        <taxon>Bacillati</taxon>
        <taxon>Cyanobacteriota</taxon>
        <taxon>Cyanophyceae</taxon>
        <taxon>Nostocales</taxon>
        <taxon>Hapalosiphonaceae</taxon>
        <taxon>Aetokthonos</taxon>
    </lineage>
</organism>
<comment type="caution">
    <text evidence="1">The sequence shown here is derived from an EMBL/GenBank/DDBJ whole genome shotgun (WGS) entry which is preliminary data.</text>
</comment>
<protein>
    <submittedName>
        <fullName evidence="1">Uncharacterized protein</fullName>
    </submittedName>
</protein>
<reference evidence="2" key="1">
    <citation type="journal article" date="2021" name="Science">
        <title>Hunting the eagle killer: A cyanobacterial neurotoxin causes vacuolar myelinopathy.</title>
        <authorList>
            <person name="Breinlinger S."/>
            <person name="Phillips T.J."/>
            <person name="Haram B.N."/>
            <person name="Mares J."/>
            <person name="Martinez Yerena J.A."/>
            <person name="Hrouzek P."/>
            <person name="Sobotka R."/>
            <person name="Henderson W.M."/>
            <person name="Schmieder P."/>
            <person name="Williams S.M."/>
            <person name="Lauderdale J.D."/>
            <person name="Wilde H.D."/>
            <person name="Gerrin W."/>
            <person name="Kust A."/>
            <person name="Washington J.W."/>
            <person name="Wagner C."/>
            <person name="Geier B."/>
            <person name="Liebeke M."/>
            <person name="Enke H."/>
            <person name="Niedermeyer T.H.J."/>
            <person name="Wilde S.B."/>
        </authorList>
    </citation>
    <scope>NUCLEOTIDE SEQUENCE [LARGE SCALE GENOMIC DNA]</scope>
    <source>
        <strain evidence="2">Thurmond2011</strain>
    </source>
</reference>
<dbReference type="EMBL" id="JAALHA020000032">
    <property type="protein sequence ID" value="MDR9900238.1"/>
    <property type="molecule type" value="Genomic_DNA"/>
</dbReference>
<gene>
    <name evidence="1" type="ORF">G7B40_037660</name>
</gene>
<evidence type="ECO:0000313" key="2">
    <source>
        <dbReference type="Proteomes" id="UP000667802"/>
    </source>
</evidence>
<dbReference type="RefSeq" id="WP_208340608.1">
    <property type="nucleotide sequence ID" value="NZ_CAWQFN010000717.1"/>
</dbReference>
<dbReference type="Proteomes" id="UP000667802">
    <property type="component" value="Unassembled WGS sequence"/>
</dbReference>
<accession>A0AAP5IHF8</accession>
<dbReference type="AlphaFoldDB" id="A0AAP5IHF8"/>